<evidence type="ECO:0000313" key="4">
    <source>
        <dbReference type="Proteomes" id="UP000603545"/>
    </source>
</evidence>
<keyword evidence="3" id="KW-0067">ATP-binding</keyword>
<feature type="domain" description="DUF4143" evidence="2">
    <location>
        <begin position="227"/>
        <end position="393"/>
    </location>
</feature>
<proteinExistence type="predicted"/>
<dbReference type="InterPro" id="IPR025420">
    <property type="entry name" value="DUF4143"/>
</dbReference>
<dbReference type="InterPro" id="IPR041682">
    <property type="entry name" value="AAA_14"/>
</dbReference>
<evidence type="ECO:0000259" key="1">
    <source>
        <dbReference type="Pfam" id="PF13173"/>
    </source>
</evidence>
<protein>
    <submittedName>
        <fullName evidence="3">ATP-binding protein</fullName>
    </submittedName>
</protein>
<accession>A0A8J6N2C1</accession>
<dbReference type="PANTHER" id="PTHR33295">
    <property type="entry name" value="ATPASE"/>
    <property type="match status" value="1"/>
</dbReference>
<evidence type="ECO:0000313" key="3">
    <source>
        <dbReference type="EMBL" id="MBC8198684.1"/>
    </source>
</evidence>
<dbReference type="GO" id="GO:0005524">
    <property type="term" value="F:ATP binding"/>
    <property type="evidence" value="ECO:0007669"/>
    <property type="project" value="UniProtKB-KW"/>
</dbReference>
<dbReference type="CDD" id="cd00009">
    <property type="entry name" value="AAA"/>
    <property type="match status" value="1"/>
</dbReference>
<feature type="domain" description="AAA" evidence="1">
    <location>
        <begin position="18"/>
        <end position="153"/>
    </location>
</feature>
<dbReference type="PANTHER" id="PTHR33295:SF7">
    <property type="entry name" value="ATPASE"/>
    <property type="match status" value="1"/>
</dbReference>
<dbReference type="SUPFAM" id="SSF52540">
    <property type="entry name" value="P-loop containing nucleoside triphosphate hydrolases"/>
    <property type="match status" value="1"/>
</dbReference>
<dbReference type="Pfam" id="PF13173">
    <property type="entry name" value="AAA_14"/>
    <property type="match status" value="1"/>
</dbReference>
<evidence type="ECO:0000259" key="2">
    <source>
        <dbReference type="Pfam" id="PF13635"/>
    </source>
</evidence>
<dbReference type="InterPro" id="IPR027417">
    <property type="entry name" value="P-loop_NTPase"/>
</dbReference>
<keyword evidence="3" id="KW-0547">Nucleotide-binding</keyword>
<dbReference type="Gene3D" id="3.40.50.300">
    <property type="entry name" value="P-loop containing nucleotide triphosphate hydrolases"/>
    <property type="match status" value="1"/>
</dbReference>
<sequence>MKRQIETKLIQWKNKGARKPLLLQGARQVGKTYVLQDFAKNQFDNSHYFDLEELKTDLSSIFNDSPLNPKQLIDKLSFVSGKSINIKKDILILDEIQAIPRAITALKYFSQHMSDLAVAAAGSNLGVAHSDEPFPVGKVEILHMYPMNFEEFLSGTGEEMALAFLKNFKGEKTDDIYHSRLFDLLKRYFVTGGMPEVICQYMAKKDEPLEAFKDVRQLQKQLLLHYESDFSKYAGSTNSRHIERVFMAIPLQLSNTQDNKSKKFKFKDVISKSYRSYEDMADPIDWLIKAGLALKVNTNLHPSTPVMAGIKENSFKLFLFDIGLLGAIINLNPESIMRYDYGSYKDYFAENFVLQELYSYELNKLVTWSGKTSEIEFVLEINGDIIPVEVKSGFNTKAKSLQAFINKYSPVYSVKFTGNKFGCDKQKKIFNYPLYMILKFPELSTESIFL</sequence>
<dbReference type="Pfam" id="PF13635">
    <property type="entry name" value="DUF4143"/>
    <property type="match status" value="1"/>
</dbReference>
<reference evidence="3 4" key="1">
    <citation type="submission" date="2020-08" db="EMBL/GenBank/DDBJ databases">
        <title>Bridging the membrane lipid divide: bacteria of the FCB group superphylum have the potential to synthesize archaeal ether lipids.</title>
        <authorList>
            <person name="Villanueva L."/>
            <person name="Von Meijenfeldt F.A.B."/>
            <person name="Westbye A.B."/>
            <person name="Yadav S."/>
            <person name="Hopmans E.C."/>
            <person name="Dutilh B.E."/>
            <person name="Sinninghe Damste J.S."/>
        </authorList>
    </citation>
    <scope>NUCLEOTIDE SEQUENCE [LARGE SCALE GENOMIC DNA]</scope>
    <source>
        <strain evidence="3">NIOZ-UU82</strain>
    </source>
</reference>
<organism evidence="3 4">
    <name type="scientific">Candidatus Desulfaltia bathyphila</name>
    <dbReference type="NCBI Taxonomy" id="2841697"/>
    <lineage>
        <taxon>Bacteria</taxon>
        <taxon>Pseudomonadati</taxon>
        <taxon>Thermodesulfobacteriota</taxon>
        <taxon>Desulfobacteria</taxon>
        <taxon>Desulfobacterales</taxon>
        <taxon>Desulfobacterales incertae sedis</taxon>
        <taxon>Candidatus Desulfaltia</taxon>
    </lineage>
</organism>
<gene>
    <name evidence="3" type="ORF">H8E80_01360</name>
</gene>
<comment type="caution">
    <text evidence="3">The sequence shown here is derived from an EMBL/GenBank/DDBJ whole genome shotgun (WGS) entry which is preliminary data.</text>
</comment>
<name>A0A8J6N2C1_9BACT</name>
<dbReference type="Proteomes" id="UP000603545">
    <property type="component" value="Unassembled WGS sequence"/>
</dbReference>
<dbReference type="AlphaFoldDB" id="A0A8J6N2C1"/>
<dbReference type="EMBL" id="JACNLL010000018">
    <property type="protein sequence ID" value="MBC8198684.1"/>
    <property type="molecule type" value="Genomic_DNA"/>
</dbReference>